<dbReference type="InterPro" id="IPR018356">
    <property type="entry name" value="Tscrpt_reg_HTH_DeoR_CS"/>
</dbReference>
<name>A0ABW5XGC3_9MICO</name>
<keyword evidence="7" id="KW-1185">Reference proteome</keyword>
<dbReference type="InterPro" id="IPR001034">
    <property type="entry name" value="DeoR_HTH"/>
</dbReference>
<evidence type="ECO:0000256" key="2">
    <source>
        <dbReference type="ARBA" id="ARBA00023125"/>
    </source>
</evidence>
<dbReference type="PANTHER" id="PTHR30146:SF155">
    <property type="entry name" value="ALANINE RACEMASE"/>
    <property type="match status" value="1"/>
</dbReference>
<proteinExistence type="predicted"/>
<dbReference type="EMBL" id="JBHUOP010000002">
    <property type="protein sequence ID" value="MFD2840144.1"/>
    <property type="molecule type" value="Genomic_DNA"/>
</dbReference>
<dbReference type="SUPFAM" id="SSF53822">
    <property type="entry name" value="Periplasmic binding protein-like I"/>
    <property type="match status" value="1"/>
</dbReference>
<dbReference type="SMART" id="SM00420">
    <property type="entry name" value="HTH_DEOR"/>
    <property type="match status" value="1"/>
</dbReference>
<keyword evidence="3" id="KW-0804">Transcription</keyword>
<keyword evidence="2" id="KW-0238">DNA-binding</keyword>
<accession>A0ABW5XGC3</accession>
<dbReference type="Pfam" id="PF08220">
    <property type="entry name" value="HTH_DeoR"/>
    <property type="match status" value="1"/>
</dbReference>
<dbReference type="Gene3D" id="3.40.50.2300">
    <property type="match status" value="2"/>
</dbReference>
<feature type="region of interest" description="Disordered" evidence="4">
    <location>
        <begin position="59"/>
        <end position="81"/>
    </location>
</feature>
<dbReference type="InterPro" id="IPR028082">
    <property type="entry name" value="Peripla_BP_I"/>
</dbReference>
<sequence length="369" mass="39853">MTEAQHSRLAPARHAHILSALARDGVVRVSELSETLGVAPVTLRRDLAQLEEQGLLERVHGGAVTNTSGADASDSPAPGMLEPPSKGTIAVLVPSLAYYWPGVVRGMEEEAKRLGLKLLLRGASYELQDERPVLERLIATDDVCGFIVAPNTDTPHAQDVVQWLEDCGRPAVYVERDAFSLPSHEPVESVTTDHGLGAVLAARHLAELGHHKVGLVLSRDSPTGRKIFAGWDRACQEFDLDPSEHFEEFFVDRHHPDFSSSVETAIDTALSVGITGLLIHSDPEAMAFIDIALNRGLSIPEDLSIVAYDDEVARLFTPALTAVAPPRAAVGAAAVGLVARRLEDPKRPVHRVVLSPQLNVRQSTARAPR</sequence>
<comment type="caution">
    <text evidence="6">The sequence shown here is derived from an EMBL/GenBank/DDBJ whole genome shotgun (WGS) entry which is preliminary data.</text>
</comment>
<dbReference type="PANTHER" id="PTHR30146">
    <property type="entry name" value="LACI-RELATED TRANSCRIPTIONAL REPRESSOR"/>
    <property type="match status" value="1"/>
</dbReference>
<dbReference type="Proteomes" id="UP001597391">
    <property type="component" value="Unassembled WGS sequence"/>
</dbReference>
<keyword evidence="1" id="KW-0805">Transcription regulation</keyword>
<dbReference type="InterPro" id="IPR036388">
    <property type="entry name" value="WH-like_DNA-bd_sf"/>
</dbReference>
<evidence type="ECO:0000256" key="1">
    <source>
        <dbReference type="ARBA" id="ARBA00023015"/>
    </source>
</evidence>
<dbReference type="Pfam" id="PF13377">
    <property type="entry name" value="Peripla_BP_3"/>
    <property type="match status" value="1"/>
</dbReference>
<evidence type="ECO:0000313" key="6">
    <source>
        <dbReference type="EMBL" id="MFD2840144.1"/>
    </source>
</evidence>
<evidence type="ECO:0000259" key="5">
    <source>
        <dbReference type="PROSITE" id="PS51000"/>
    </source>
</evidence>
<dbReference type="InterPro" id="IPR036390">
    <property type="entry name" value="WH_DNA-bd_sf"/>
</dbReference>
<dbReference type="PROSITE" id="PS00894">
    <property type="entry name" value="HTH_DEOR_1"/>
    <property type="match status" value="1"/>
</dbReference>
<feature type="domain" description="HTH deoR-type" evidence="5">
    <location>
        <begin position="10"/>
        <end position="65"/>
    </location>
</feature>
<organism evidence="6 7">
    <name type="scientific">Populibacterium corticicola</name>
    <dbReference type="NCBI Taxonomy" id="1812826"/>
    <lineage>
        <taxon>Bacteria</taxon>
        <taxon>Bacillati</taxon>
        <taxon>Actinomycetota</taxon>
        <taxon>Actinomycetes</taxon>
        <taxon>Micrococcales</taxon>
        <taxon>Jonesiaceae</taxon>
        <taxon>Populibacterium</taxon>
    </lineage>
</organism>
<reference evidence="7" key="1">
    <citation type="journal article" date="2019" name="Int. J. Syst. Evol. Microbiol.">
        <title>The Global Catalogue of Microorganisms (GCM) 10K type strain sequencing project: providing services to taxonomists for standard genome sequencing and annotation.</title>
        <authorList>
            <consortium name="The Broad Institute Genomics Platform"/>
            <consortium name="The Broad Institute Genome Sequencing Center for Infectious Disease"/>
            <person name="Wu L."/>
            <person name="Ma J."/>
        </authorList>
    </citation>
    <scope>NUCLEOTIDE SEQUENCE [LARGE SCALE GENOMIC DNA]</scope>
    <source>
        <strain evidence="7">KCTC 33576</strain>
    </source>
</reference>
<dbReference type="SUPFAM" id="SSF46785">
    <property type="entry name" value="Winged helix' DNA-binding domain"/>
    <property type="match status" value="1"/>
</dbReference>
<evidence type="ECO:0000313" key="7">
    <source>
        <dbReference type="Proteomes" id="UP001597391"/>
    </source>
</evidence>
<gene>
    <name evidence="6" type="ORF">ACFSYH_06125</name>
</gene>
<dbReference type="PRINTS" id="PR00037">
    <property type="entry name" value="HTHLACR"/>
</dbReference>
<dbReference type="RefSeq" id="WP_377465837.1">
    <property type="nucleotide sequence ID" value="NZ_JBHUOP010000002.1"/>
</dbReference>
<dbReference type="InterPro" id="IPR046335">
    <property type="entry name" value="LacI/GalR-like_sensor"/>
</dbReference>
<protein>
    <submittedName>
        <fullName evidence="6">Substrate-binding domain-containing protein</fullName>
    </submittedName>
</protein>
<dbReference type="Gene3D" id="1.10.10.10">
    <property type="entry name" value="Winged helix-like DNA-binding domain superfamily/Winged helix DNA-binding domain"/>
    <property type="match status" value="1"/>
</dbReference>
<dbReference type="PROSITE" id="PS51000">
    <property type="entry name" value="HTH_DEOR_2"/>
    <property type="match status" value="1"/>
</dbReference>
<evidence type="ECO:0000256" key="4">
    <source>
        <dbReference type="SAM" id="MobiDB-lite"/>
    </source>
</evidence>
<evidence type="ECO:0000256" key="3">
    <source>
        <dbReference type="ARBA" id="ARBA00023163"/>
    </source>
</evidence>